<dbReference type="Proteomes" id="UP000195514">
    <property type="component" value="Chromosome I"/>
</dbReference>
<proteinExistence type="predicted"/>
<protein>
    <recommendedName>
        <fullName evidence="2">HD domain-containing protein</fullName>
    </recommendedName>
</protein>
<feature type="transmembrane region" description="Helical" evidence="1">
    <location>
        <begin position="417"/>
        <end position="442"/>
    </location>
</feature>
<feature type="domain" description="HD" evidence="2">
    <location>
        <begin position="475"/>
        <end position="621"/>
    </location>
</feature>
<evidence type="ECO:0000259" key="2">
    <source>
        <dbReference type="PROSITE" id="PS51831"/>
    </source>
</evidence>
<dbReference type="OrthoDB" id="9806952at2"/>
<feature type="transmembrane region" description="Helical" evidence="1">
    <location>
        <begin position="384"/>
        <end position="405"/>
    </location>
</feature>
<feature type="transmembrane region" description="Helical" evidence="1">
    <location>
        <begin position="12"/>
        <end position="30"/>
    </location>
</feature>
<keyword evidence="1" id="KW-0472">Membrane</keyword>
<organism evidence="3 4">
    <name type="scientific">Candidatus Brevifilum fermentans</name>
    <dbReference type="NCBI Taxonomy" id="1986204"/>
    <lineage>
        <taxon>Bacteria</taxon>
        <taxon>Bacillati</taxon>
        <taxon>Chloroflexota</taxon>
        <taxon>Anaerolineae</taxon>
        <taxon>Anaerolineales</taxon>
        <taxon>Anaerolineaceae</taxon>
        <taxon>Candidatus Brevifilum</taxon>
    </lineage>
</organism>
<dbReference type="InterPro" id="IPR003607">
    <property type="entry name" value="HD/PDEase_dom"/>
</dbReference>
<dbReference type="InterPro" id="IPR006674">
    <property type="entry name" value="HD_domain"/>
</dbReference>
<dbReference type="NCBIfam" id="TIGR00277">
    <property type="entry name" value="HDIG"/>
    <property type="match status" value="1"/>
</dbReference>
<accession>A0A1Y6K644</accession>
<dbReference type="InterPro" id="IPR006675">
    <property type="entry name" value="HDIG_dom"/>
</dbReference>
<dbReference type="RefSeq" id="WP_087862205.1">
    <property type="nucleotide sequence ID" value="NZ_LT859958.1"/>
</dbReference>
<dbReference type="Pfam" id="PF01966">
    <property type="entry name" value="HD"/>
    <property type="match status" value="1"/>
</dbReference>
<name>A0A1Y6K644_9CHLR</name>
<dbReference type="KEGG" id="abat:CFX1CAM_1283"/>
<sequence>MERKQIIRPGFLKGLILIVSAILAFLMLILPEILRQSSYQMQLGDVASQDILAPYSLSFESELLTDRARKDAANAVEPIFLPTDPSIGRRQVEQLREVLYFITTVRLDPFANLEQKISDIQTLDALALPEEIIIRILQLSDSRWNAIEAESTIVLEQIMRNTLREPDIPTTQGNILSLIDFSFPQDQADIVMELVKPFIVPNSILSADLTETAIKEARQSVEPIVRSFVSGETLVRLGQIIGEIEWEALQRYGLIQSNNYWQDIFGAGILTLLITILISLYHKNTLVEKTFSVKAVLLVAVVFLLFLGIARFFVMHRTIVPYIYPIAAFGLTFSIIFNFEGALLLSLILGIMTAYGMPNGFDLTIFFVIPTIMGVLTLGKARRIGAFFFSGLTIGVAGIAIILGYRLPDTVTDMVGIATLSAAALINGIAAASLTLLLQYIFSQTLGITTSLQLLDTSRPDHPLLQLMLRNAPGSYQHSLQVANLAEQAAEAIGANSLLVRVGSIYHDCGKSSNPHFFIENQIQNESNPHDEIDPYLSAQTIISHVTDGEILARKYRLPVRIIDFIKEHHGTMHTHYQYTKALQEAENPNDVDKSLFTYPGPRPQSRETALLMLADGTEARTRAERPKDEDELKSLIDIVFMFYTQNNQLDDTNLTLKDLQLIKESFFHTLKGSYHPRVKYPAIIKNNETANTSNPEKT</sequence>
<evidence type="ECO:0000256" key="1">
    <source>
        <dbReference type="SAM" id="Phobius"/>
    </source>
</evidence>
<dbReference type="AlphaFoldDB" id="A0A1Y6K644"/>
<dbReference type="Pfam" id="PF07698">
    <property type="entry name" value="7TM-7TMR_HD"/>
    <property type="match status" value="1"/>
</dbReference>
<dbReference type="PROSITE" id="PS51831">
    <property type="entry name" value="HD"/>
    <property type="match status" value="1"/>
</dbReference>
<dbReference type="Pfam" id="PF07697">
    <property type="entry name" value="7TMR-HDED"/>
    <property type="match status" value="1"/>
</dbReference>
<reference evidence="4" key="1">
    <citation type="submission" date="2017-05" db="EMBL/GenBank/DDBJ databases">
        <authorList>
            <person name="Kirkegaard R."/>
            <person name="Mcilroy J S."/>
        </authorList>
    </citation>
    <scope>NUCLEOTIDE SEQUENCE [LARGE SCALE GENOMIC DNA]</scope>
</reference>
<evidence type="ECO:0000313" key="4">
    <source>
        <dbReference type="Proteomes" id="UP000195514"/>
    </source>
</evidence>
<dbReference type="EMBL" id="LT859958">
    <property type="protein sequence ID" value="SMX54348.1"/>
    <property type="molecule type" value="Genomic_DNA"/>
</dbReference>
<dbReference type="InterPro" id="IPR052722">
    <property type="entry name" value="PgpH_phosphodiesterase"/>
</dbReference>
<feature type="transmembrane region" description="Helical" evidence="1">
    <location>
        <begin position="293"/>
        <end position="314"/>
    </location>
</feature>
<gene>
    <name evidence="3" type="ORF">CFX1CAM_1283</name>
</gene>
<feature type="transmembrane region" description="Helical" evidence="1">
    <location>
        <begin position="326"/>
        <end position="349"/>
    </location>
</feature>
<dbReference type="Gene3D" id="1.10.3210.10">
    <property type="entry name" value="Hypothetical protein af1432"/>
    <property type="match status" value="1"/>
</dbReference>
<feature type="transmembrane region" description="Helical" evidence="1">
    <location>
        <begin position="361"/>
        <end position="378"/>
    </location>
</feature>
<dbReference type="PANTHER" id="PTHR36442:SF1">
    <property type="entry name" value="CYCLIC-DI-AMP PHOSPHODIESTERASE PGPH"/>
    <property type="match status" value="1"/>
</dbReference>
<dbReference type="InterPro" id="IPR011621">
    <property type="entry name" value="Metal-dep_PHydrolase_7TM_intra"/>
</dbReference>
<dbReference type="SUPFAM" id="SSF109604">
    <property type="entry name" value="HD-domain/PDEase-like"/>
    <property type="match status" value="1"/>
</dbReference>
<evidence type="ECO:0000313" key="3">
    <source>
        <dbReference type="EMBL" id="SMX54348.1"/>
    </source>
</evidence>
<dbReference type="SMART" id="SM00471">
    <property type="entry name" value="HDc"/>
    <property type="match status" value="1"/>
</dbReference>
<dbReference type="CDD" id="cd00077">
    <property type="entry name" value="HDc"/>
    <property type="match status" value="1"/>
</dbReference>
<feature type="transmembrane region" description="Helical" evidence="1">
    <location>
        <begin position="260"/>
        <end position="281"/>
    </location>
</feature>
<keyword evidence="1" id="KW-1133">Transmembrane helix</keyword>
<dbReference type="InterPro" id="IPR011624">
    <property type="entry name" value="Metal-dep_PHydrolase_7TM_extra"/>
</dbReference>
<keyword evidence="4" id="KW-1185">Reference proteome</keyword>
<dbReference type="PANTHER" id="PTHR36442">
    <property type="entry name" value="CYCLIC-DI-AMP PHOSPHODIESTERASE PGPH"/>
    <property type="match status" value="1"/>
</dbReference>
<keyword evidence="1" id="KW-0812">Transmembrane</keyword>